<dbReference type="Gene3D" id="3.40.250.10">
    <property type="entry name" value="Rhodanese-like domain"/>
    <property type="match status" value="1"/>
</dbReference>
<dbReference type="SUPFAM" id="SSF52821">
    <property type="entry name" value="Rhodanese/Cell cycle control phosphatase"/>
    <property type="match status" value="1"/>
</dbReference>
<evidence type="ECO:0000313" key="2">
    <source>
        <dbReference type="EMBL" id="KAL3233047.1"/>
    </source>
</evidence>
<reference evidence="2 3" key="1">
    <citation type="submission" date="2024-05" db="EMBL/GenBank/DDBJ databases">
        <title>Long read based assembly of the Candida bracarensis genome reveals expanded adhesin content.</title>
        <authorList>
            <person name="Marcet-Houben M."/>
            <person name="Ksiezopolska E."/>
            <person name="Gabaldon T."/>
        </authorList>
    </citation>
    <scope>NUCLEOTIDE SEQUENCE [LARGE SCALE GENOMIC DNA]</scope>
    <source>
        <strain evidence="2 3">CBM6</strain>
    </source>
</reference>
<feature type="domain" description="Rhodanese" evidence="1">
    <location>
        <begin position="29"/>
        <end position="140"/>
    </location>
</feature>
<comment type="caution">
    <text evidence="2">The sequence shown here is derived from an EMBL/GenBank/DDBJ whole genome shotgun (WGS) entry which is preliminary data.</text>
</comment>
<dbReference type="InterPro" id="IPR036873">
    <property type="entry name" value="Rhodanese-like_dom_sf"/>
</dbReference>
<dbReference type="Pfam" id="PF00581">
    <property type="entry name" value="Rhodanese"/>
    <property type="match status" value="1"/>
</dbReference>
<name>A0ABR4NWE4_9SACH</name>
<protein>
    <recommendedName>
        <fullName evidence="1">Rhodanese domain-containing protein</fullName>
    </recommendedName>
</protein>
<evidence type="ECO:0000259" key="1">
    <source>
        <dbReference type="PROSITE" id="PS50206"/>
    </source>
</evidence>
<proteinExistence type="predicted"/>
<dbReference type="PROSITE" id="PS50206">
    <property type="entry name" value="RHODANESE_3"/>
    <property type="match status" value="1"/>
</dbReference>
<dbReference type="Proteomes" id="UP001623330">
    <property type="component" value="Unassembled WGS sequence"/>
</dbReference>
<organism evidence="2 3">
    <name type="scientific">Nakaseomyces bracarensis</name>
    <dbReference type="NCBI Taxonomy" id="273131"/>
    <lineage>
        <taxon>Eukaryota</taxon>
        <taxon>Fungi</taxon>
        <taxon>Dikarya</taxon>
        <taxon>Ascomycota</taxon>
        <taxon>Saccharomycotina</taxon>
        <taxon>Saccharomycetes</taxon>
        <taxon>Saccharomycetales</taxon>
        <taxon>Saccharomycetaceae</taxon>
        <taxon>Nakaseomyces</taxon>
    </lineage>
</organism>
<dbReference type="PANTHER" id="PTHR10828:SF38">
    <property type="entry name" value="ARSENICAL-RESISTANCE PROTEIN 2-RELATED"/>
    <property type="match status" value="1"/>
</dbReference>
<dbReference type="PANTHER" id="PTHR10828">
    <property type="entry name" value="M-PHASE INDUCER PHOSPHATASE DUAL SPECIFICITY PHOSPHATASE CDC25"/>
    <property type="match status" value="1"/>
</dbReference>
<dbReference type="SMART" id="SM00450">
    <property type="entry name" value="RHOD"/>
    <property type="match status" value="1"/>
</dbReference>
<dbReference type="InterPro" id="IPR001763">
    <property type="entry name" value="Rhodanese-like_dom"/>
</dbReference>
<gene>
    <name evidence="2" type="ORF">RNJ44_04963</name>
</gene>
<keyword evidence="3" id="KW-1185">Reference proteome</keyword>
<evidence type="ECO:0000313" key="3">
    <source>
        <dbReference type="Proteomes" id="UP001623330"/>
    </source>
</evidence>
<accession>A0ABR4NWE4</accession>
<dbReference type="EMBL" id="JBEVYD010000005">
    <property type="protein sequence ID" value="KAL3233047.1"/>
    <property type="molecule type" value="Genomic_DNA"/>
</dbReference>
<sequence length="152" mass="17740">MSRSIANIQYLEAKNLAHWIKSKDVAPLFQVIDNRGSDYVGGHIKDCWNYPYKHLDDTHLDKLYNELKDRLDQARLSSSSSTDAIKMNAIFHCAQSQQRGPAAAMKFLRYLPDDQLGNYKIWVLRGGFNHWQDLYGEDKDLTEDYEPDIWAW</sequence>